<keyword evidence="2" id="KW-1185">Reference proteome</keyword>
<protein>
    <submittedName>
        <fullName evidence="1">Uncharacterized protein</fullName>
    </submittedName>
</protein>
<dbReference type="Proteomes" id="UP001159405">
    <property type="component" value="Unassembled WGS sequence"/>
</dbReference>
<dbReference type="EMBL" id="CALNXK010000003">
    <property type="protein sequence ID" value="CAH3034894.1"/>
    <property type="molecule type" value="Genomic_DNA"/>
</dbReference>
<organism evidence="1 2">
    <name type="scientific">Porites lobata</name>
    <dbReference type="NCBI Taxonomy" id="104759"/>
    <lineage>
        <taxon>Eukaryota</taxon>
        <taxon>Metazoa</taxon>
        <taxon>Cnidaria</taxon>
        <taxon>Anthozoa</taxon>
        <taxon>Hexacorallia</taxon>
        <taxon>Scleractinia</taxon>
        <taxon>Fungiina</taxon>
        <taxon>Poritidae</taxon>
        <taxon>Porites</taxon>
    </lineage>
</organism>
<evidence type="ECO:0000313" key="2">
    <source>
        <dbReference type="Proteomes" id="UP001159405"/>
    </source>
</evidence>
<sequence length="213" mass="24362">MAALGGIAGSENRLISFFQRTKALLAEAEQYISIFPSIENIDEIEMLHERLSEAGETVFILKEKAAELTSADRDLEMGNFYSNMDQLSLYLTRLRNIADDLSESTVNVPAHQCERNYTGTRGQPKFKVSKRQIQFLRELHFPWVRIAELLGISTKTLTRRRQEFQIEDEGEVNWSSLRNGELREIMQEIMTVTPGIGQTRMIGALHSRGIRVQ</sequence>
<comment type="caution">
    <text evidence="1">The sequence shown here is derived from an EMBL/GenBank/DDBJ whole genome shotgun (WGS) entry which is preliminary data.</text>
</comment>
<name>A0ABN8MSI8_9CNID</name>
<reference evidence="1 2" key="1">
    <citation type="submission" date="2022-05" db="EMBL/GenBank/DDBJ databases">
        <authorList>
            <consortium name="Genoscope - CEA"/>
            <person name="William W."/>
        </authorList>
    </citation>
    <scope>NUCLEOTIDE SEQUENCE [LARGE SCALE GENOMIC DNA]</scope>
</reference>
<gene>
    <name evidence="1" type="ORF">PLOB_00024785</name>
</gene>
<accession>A0ABN8MSI8</accession>
<proteinExistence type="predicted"/>
<evidence type="ECO:0000313" key="1">
    <source>
        <dbReference type="EMBL" id="CAH3034894.1"/>
    </source>
</evidence>